<dbReference type="SUPFAM" id="SSF51126">
    <property type="entry name" value="Pectin lyase-like"/>
    <property type="match status" value="1"/>
</dbReference>
<reference evidence="3 4" key="1">
    <citation type="submission" date="2019-02" db="EMBL/GenBank/DDBJ databases">
        <title>Deep-cultivation of Planctomycetes and their phenomic and genomic characterization uncovers novel biology.</title>
        <authorList>
            <person name="Wiegand S."/>
            <person name="Jogler M."/>
            <person name="Boedeker C."/>
            <person name="Pinto D."/>
            <person name="Vollmers J."/>
            <person name="Rivas-Marin E."/>
            <person name="Kohn T."/>
            <person name="Peeters S.H."/>
            <person name="Heuer A."/>
            <person name="Rast P."/>
            <person name="Oberbeckmann S."/>
            <person name="Bunk B."/>
            <person name="Jeske O."/>
            <person name="Meyerdierks A."/>
            <person name="Storesund J.E."/>
            <person name="Kallscheuer N."/>
            <person name="Luecker S."/>
            <person name="Lage O.M."/>
            <person name="Pohl T."/>
            <person name="Merkel B.J."/>
            <person name="Hornburger P."/>
            <person name="Mueller R.-W."/>
            <person name="Bruemmer F."/>
            <person name="Labrenz M."/>
            <person name="Spormann A.M."/>
            <person name="Op den Camp H."/>
            <person name="Overmann J."/>
            <person name="Amann R."/>
            <person name="Jetten M.S.M."/>
            <person name="Mascher T."/>
            <person name="Medema M.H."/>
            <person name="Devos D.P."/>
            <person name="Kaster A.-K."/>
            <person name="Ovreas L."/>
            <person name="Rohde M."/>
            <person name="Galperin M.Y."/>
            <person name="Jogler C."/>
        </authorList>
    </citation>
    <scope>NUCLEOTIDE SEQUENCE [LARGE SCALE GENOMIC DNA]</scope>
    <source>
        <strain evidence="3 4">Spb1</strain>
    </source>
</reference>
<sequence precursor="true">MKSPFVVAFWLSLAAVAVGQTPPSPPEKGVSIRLGPAVGTASGEQFESPFHLSPATPLNRVLLRLWPFREMVVRAVHSGCVDSDLVEPGARVAAFVTIVSLDDRHQRLLVDKARAVERECEILRESAPDDLARAIRTERYEGARLERIAAEAEWDEMKYRAPFTGQIARLYVSNGQYVRAGEPLLTIVDDSRFLFAFPFAKDLVQTGTRVSVSIAGERFIARVLTTKPLAETLPSLEKFLPGGGLAYAVVSNPQRRIQLGDRVALPASPPPTDAATEQTLAQANGRSEKVPDVQRPTTSGERDAAVATSSEGTSKTVEPDSVPLANSSPTAGSESSPNLAGTGGNSPAANEDASKIQATPLALDAEIQQLFAAAGMTPENMQAALDDLEIQLPPEAVSQLGAVPEELLRTLNIDGFPLDEVLAAQGTLGITTEQLGEIEALLTSYREELEREGLLDFASLGELGDEALLKDLSEIEGMSEYLAFAAACRSISEHFQTDLQSILDERQLAQVQLLVSEVSDSESGAINPLARMSLSEEQRQELAETLKSNLSEASRVLKDLALKSVKGDTGKKLLRKIRDQHRERVYAALPPDVRDELAKSTRPTRRATPDLKQEAPASAIEEKILPRKPPSRPATPPPLPPEPIGLPIWIAGGMTVVAVAGGGVWFLRRRGSQVSVVKPPTEKAKPSLGLSVGPEQQHKTIASAITLAGERLRQTYADQLKSTEVTIEVAEGTYVEELVVDETFAGKLTIRAAADALVVIRPPGKLPALTVLSPGKIRLERLFFDAAAQATCLSLALVGRSVELIGIRCSGFQRSGLEVLGAITNEPAKLQLVDCVFQANRRLTTAVSVGATGGEAMSRLEINVSHCDFPGPMQQGIDLRVATAELSVKGSVFNDTRLPIRIIGPATVWNKIEVVNNTFQASEAGISFVEVGHCDRRRRICVYQNLFISPTGPECIVDSAVGAANFGPMSDAMCNNWSTRPADFRVPGEYFIFQDGMRGVGDIEFESGLAGEPGYFVPVEGSSPTRSWRYRDSEAWIGARGPR</sequence>
<gene>
    <name evidence="3" type="ORF">Spb1_06700</name>
</gene>
<evidence type="ECO:0000256" key="2">
    <source>
        <dbReference type="SAM" id="SignalP"/>
    </source>
</evidence>
<feature type="compositionally biased region" description="Pro residues" evidence="1">
    <location>
        <begin position="627"/>
        <end position="640"/>
    </location>
</feature>
<keyword evidence="4" id="KW-1185">Reference proteome</keyword>
<dbReference type="SUPFAM" id="SSF111369">
    <property type="entry name" value="HlyD-like secretion proteins"/>
    <property type="match status" value="1"/>
</dbReference>
<evidence type="ECO:0000313" key="4">
    <source>
        <dbReference type="Proteomes" id="UP000315349"/>
    </source>
</evidence>
<dbReference type="AlphaFoldDB" id="A0A518GJM8"/>
<feature type="compositionally biased region" description="Polar residues" evidence="1">
    <location>
        <begin position="307"/>
        <end position="316"/>
    </location>
</feature>
<evidence type="ECO:0000313" key="3">
    <source>
        <dbReference type="EMBL" id="QDV28805.1"/>
    </source>
</evidence>
<dbReference type="Proteomes" id="UP000315349">
    <property type="component" value="Chromosome"/>
</dbReference>
<dbReference type="OrthoDB" id="259859at2"/>
<feature type="compositionally biased region" description="Polar residues" evidence="1">
    <location>
        <begin position="275"/>
        <end position="285"/>
    </location>
</feature>
<feature type="signal peptide" evidence="2">
    <location>
        <begin position="1"/>
        <end position="19"/>
    </location>
</feature>
<evidence type="ECO:0000256" key="1">
    <source>
        <dbReference type="SAM" id="MobiDB-lite"/>
    </source>
</evidence>
<evidence type="ECO:0008006" key="5">
    <source>
        <dbReference type="Google" id="ProtNLM"/>
    </source>
</evidence>
<accession>A0A518GJM8</accession>
<organism evidence="3 4">
    <name type="scientific">Planctopirus ephydatiae</name>
    <dbReference type="NCBI Taxonomy" id="2528019"/>
    <lineage>
        <taxon>Bacteria</taxon>
        <taxon>Pseudomonadati</taxon>
        <taxon>Planctomycetota</taxon>
        <taxon>Planctomycetia</taxon>
        <taxon>Planctomycetales</taxon>
        <taxon>Planctomycetaceae</taxon>
        <taxon>Planctopirus</taxon>
    </lineage>
</organism>
<keyword evidence="2" id="KW-0732">Signal</keyword>
<feature type="compositionally biased region" description="Polar residues" evidence="1">
    <location>
        <begin position="324"/>
        <end position="339"/>
    </location>
</feature>
<proteinExistence type="predicted"/>
<feature type="region of interest" description="Disordered" evidence="1">
    <location>
        <begin position="263"/>
        <end position="352"/>
    </location>
</feature>
<dbReference type="EMBL" id="CP036299">
    <property type="protein sequence ID" value="QDV28805.1"/>
    <property type="molecule type" value="Genomic_DNA"/>
</dbReference>
<dbReference type="InterPro" id="IPR011050">
    <property type="entry name" value="Pectin_lyase_fold/virulence"/>
</dbReference>
<dbReference type="Gene3D" id="2.40.50.100">
    <property type="match status" value="1"/>
</dbReference>
<feature type="region of interest" description="Disordered" evidence="1">
    <location>
        <begin position="591"/>
        <end position="640"/>
    </location>
</feature>
<protein>
    <recommendedName>
        <fullName evidence="5">HlyD family efflux transporter periplasmic adaptor subunit</fullName>
    </recommendedName>
</protein>
<feature type="chain" id="PRO_5022215236" description="HlyD family efflux transporter periplasmic adaptor subunit" evidence="2">
    <location>
        <begin position="20"/>
        <end position="1043"/>
    </location>
</feature>
<dbReference type="KEGG" id="peh:Spb1_06700"/>
<name>A0A518GJM8_9PLAN</name>